<protein>
    <submittedName>
        <fullName evidence="6">Transcription factor bHLH148-like protein</fullName>
    </submittedName>
</protein>
<dbReference type="InterPro" id="IPR044549">
    <property type="entry name" value="bHLH_AtIBH1-like"/>
</dbReference>
<dbReference type="InterPro" id="IPR044660">
    <property type="entry name" value="IBH1-like"/>
</dbReference>
<comment type="caution">
    <text evidence="6">The sequence shown here is derived from an EMBL/GenBank/DDBJ whole genome shotgun (WGS) entry which is preliminary data.</text>
</comment>
<name>A0ABD1FWU0_SALDI</name>
<keyword evidence="2" id="KW-0805">Transcription regulation</keyword>
<proteinExistence type="predicted"/>
<dbReference type="GO" id="GO:0005634">
    <property type="term" value="C:nucleus"/>
    <property type="evidence" value="ECO:0007669"/>
    <property type="project" value="UniProtKB-SubCell"/>
</dbReference>
<dbReference type="SUPFAM" id="SSF47459">
    <property type="entry name" value="HLH, helix-loop-helix DNA-binding domain"/>
    <property type="match status" value="1"/>
</dbReference>
<reference evidence="6 7" key="1">
    <citation type="submission" date="2024-06" db="EMBL/GenBank/DDBJ databases">
        <title>A chromosome level genome sequence of Diviner's sage (Salvia divinorum).</title>
        <authorList>
            <person name="Ford S.A."/>
            <person name="Ro D.-K."/>
            <person name="Ness R.W."/>
            <person name="Phillips M.A."/>
        </authorList>
    </citation>
    <scope>NUCLEOTIDE SEQUENCE [LARGE SCALE GENOMIC DNA]</scope>
    <source>
        <strain evidence="6">SAF-2024a</strain>
        <tissue evidence="6">Leaf</tissue>
    </source>
</reference>
<keyword evidence="3" id="KW-0804">Transcription</keyword>
<evidence type="ECO:0000313" key="7">
    <source>
        <dbReference type="Proteomes" id="UP001567538"/>
    </source>
</evidence>
<keyword evidence="7" id="KW-1185">Reference proteome</keyword>
<keyword evidence="4" id="KW-0539">Nucleus</keyword>
<feature type="region of interest" description="Disordered" evidence="5">
    <location>
        <begin position="1"/>
        <end position="34"/>
    </location>
</feature>
<gene>
    <name evidence="6" type="ORF">AAHA92_28977</name>
</gene>
<dbReference type="GO" id="GO:0000976">
    <property type="term" value="F:transcription cis-regulatory region binding"/>
    <property type="evidence" value="ECO:0007669"/>
    <property type="project" value="UniProtKB-ARBA"/>
</dbReference>
<sequence length="211" mass="23629">MSSSPVNSDRSSMRRRKKKKIQSHDLAENNLNSPMEWKSDMRQQIYSSKLLQALRKVRDGDGSPGQKRVHEAADRVLATTAKGRTRWSREILTNWLKLKFMKKNNIVKRQNKVITAISTRSQRKSKVKIFGLISMSLPAFQRKVRVLGRLVPGCRKQPMPVVLEEATDYIAALEMQVRAMSALAELLSISGSSSSTAAQGNQLGSSSSSRT</sequence>
<evidence type="ECO:0000256" key="4">
    <source>
        <dbReference type="ARBA" id="ARBA00023242"/>
    </source>
</evidence>
<dbReference type="PANTHER" id="PTHR33124:SF12">
    <property type="entry name" value="TRANSCRIPTION FACTOR BHLH148"/>
    <property type="match status" value="1"/>
</dbReference>
<dbReference type="AlphaFoldDB" id="A0ABD1FWU0"/>
<evidence type="ECO:0000256" key="2">
    <source>
        <dbReference type="ARBA" id="ARBA00023015"/>
    </source>
</evidence>
<dbReference type="CDD" id="cd11444">
    <property type="entry name" value="bHLH_AtIBH1_like"/>
    <property type="match status" value="1"/>
</dbReference>
<evidence type="ECO:0000256" key="5">
    <source>
        <dbReference type="SAM" id="MobiDB-lite"/>
    </source>
</evidence>
<dbReference type="PANTHER" id="PTHR33124">
    <property type="entry name" value="TRANSCRIPTION FACTOR IBH1-LIKE 1"/>
    <property type="match status" value="1"/>
</dbReference>
<evidence type="ECO:0000256" key="1">
    <source>
        <dbReference type="ARBA" id="ARBA00004123"/>
    </source>
</evidence>
<comment type="subcellular location">
    <subcellularLocation>
        <location evidence="1">Nucleus</location>
    </subcellularLocation>
</comment>
<accession>A0ABD1FWU0</accession>
<dbReference type="InterPro" id="IPR036638">
    <property type="entry name" value="HLH_DNA-bd_sf"/>
</dbReference>
<organism evidence="6 7">
    <name type="scientific">Salvia divinorum</name>
    <name type="common">Maria pastora</name>
    <name type="synonym">Diviner's sage</name>
    <dbReference type="NCBI Taxonomy" id="28513"/>
    <lineage>
        <taxon>Eukaryota</taxon>
        <taxon>Viridiplantae</taxon>
        <taxon>Streptophyta</taxon>
        <taxon>Embryophyta</taxon>
        <taxon>Tracheophyta</taxon>
        <taxon>Spermatophyta</taxon>
        <taxon>Magnoliopsida</taxon>
        <taxon>eudicotyledons</taxon>
        <taxon>Gunneridae</taxon>
        <taxon>Pentapetalae</taxon>
        <taxon>asterids</taxon>
        <taxon>lamiids</taxon>
        <taxon>Lamiales</taxon>
        <taxon>Lamiaceae</taxon>
        <taxon>Nepetoideae</taxon>
        <taxon>Mentheae</taxon>
        <taxon>Salviinae</taxon>
        <taxon>Salvia</taxon>
        <taxon>Salvia subgen. Calosphace</taxon>
    </lineage>
</organism>
<dbReference type="EMBL" id="JBEAFC010000011">
    <property type="protein sequence ID" value="KAL1536302.1"/>
    <property type="molecule type" value="Genomic_DNA"/>
</dbReference>
<evidence type="ECO:0000313" key="6">
    <source>
        <dbReference type="EMBL" id="KAL1536302.1"/>
    </source>
</evidence>
<dbReference type="Proteomes" id="UP001567538">
    <property type="component" value="Unassembled WGS sequence"/>
</dbReference>
<evidence type="ECO:0000256" key="3">
    <source>
        <dbReference type="ARBA" id="ARBA00023163"/>
    </source>
</evidence>